<name>B4LH94_DROVI</name>
<accession>B4LH94</accession>
<dbReference type="OrthoDB" id="7871755at2759"/>
<evidence type="ECO:0000259" key="11">
    <source>
        <dbReference type="PROSITE" id="PS51915"/>
    </source>
</evidence>
<dbReference type="PROSITE" id="PS51915">
    <property type="entry name" value="ZAD"/>
    <property type="match status" value="1"/>
</dbReference>
<dbReference type="KEGG" id="dvi:6623751"/>
<sequence length="250" mass="28981">MADILNELTGCQMIVNYKSELPQYICTNCMERAKAALDFKRMVERNSERFVQLHSISGDQKCKVKLKQEEDDLIAICNMLNAEDLQLMDNLAEEETKELKIESNATHQYNTRRKRLNRYSVSNMSSKSFLSVSGLDDEDEKKTSLACPHCQYVPSNKGNLKAHLRTHTGERPFQCPHCPRTFTQKQNMTVHTRTHTGERPYKCAACPKSFAQLAGLIAHSRRRPWDHILESEHAIKQDRLRKHRRKKVHS</sequence>
<dbReference type="eggNOG" id="KOG1721">
    <property type="taxonomic scope" value="Eukaryota"/>
</dbReference>
<keyword evidence="5" id="KW-0805">Transcription regulation</keyword>
<dbReference type="FunFam" id="3.30.160.60:FF:000621">
    <property type="entry name" value="FLT3-interacting zinc finger 1"/>
    <property type="match status" value="1"/>
</dbReference>
<proteinExistence type="predicted"/>
<feature type="domain" description="C2H2-type" evidence="10">
    <location>
        <begin position="145"/>
        <end position="172"/>
    </location>
</feature>
<evidence type="ECO:0000256" key="2">
    <source>
        <dbReference type="ARBA" id="ARBA00022737"/>
    </source>
</evidence>
<evidence type="ECO:0000259" key="10">
    <source>
        <dbReference type="PROSITE" id="PS50157"/>
    </source>
</evidence>
<feature type="domain" description="C2H2-type" evidence="10">
    <location>
        <begin position="173"/>
        <end position="200"/>
    </location>
</feature>
<evidence type="ECO:0000256" key="5">
    <source>
        <dbReference type="ARBA" id="ARBA00023015"/>
    </source>
</evidence>
<dbReference type="STRING" id="7244.B4LH94"/>
<dbReference type="InterPro" id="IPR013087">
    <property type="entry name" value="Znf_C2H2_type"/>
</dbReference>
<dbReference type="InParanoid" id="B4LH94"/>
<dbReference type="Proteomes" id="UP000008792">
    <property type="component" value="Unassembled WGS sequence"/>
</dbReference>
<keyword evidence="3 8" id="KW-0863">Zinc-finger</keyword>
<evidence type="ECO:0000256" key="8">
    <source>
        <dbReference type="PROSITE-ProRule" id="PRU00042"/>
    </source>
</evidence>
<dbReference type="InterPro" id="IPR036236">
    <property type="entry name" value="Znf_C2H2_sf"/>
</dbReference>
<evidence type="ECO:0000256" key="9">
    <source>
        <dbReference type="PROSITE-ProRule" id="PRU01263"/>
    </source>
</evidence>
<evidence type="ECO:0000256" key="1">
    <source>
        <dbReference type="ARBA" id="ARBA00022723"/>
    </source>
</evidence>
<protein>
    <submittedName>
        <fullName evidence="12">Uncharacterized protein</fullName>
    </submittedName>
</protein>
<dbReference type="PhylomeDB" id="B4LH94"/>
<dbReference type="AlphaFoldDB" id="B4LH94"/>
<dbReference type="OMA" id="ATHQYNT"/>
<evidence type="ECO:0000256" key="6">
    <source>
        <dbReference type="ARBA" id="ARBA00023163"/>
    </source>
</evidence>
<keyword evidence="2" id="KW-0677">Repeat</keyword>
<dbReference type="GO" id="GO:0000978">
    <property type="term" value="F:RNA polymerase II cis-regulatory region sequence-specific DNA binding"/>
    <property type="evidence" value="ECO:0007669"/>
    <property type="project" value="TreeGrafter"/>
</dbReference>
<dbReference type="Pfam" id="PF00096">
    <property type="entry name" value="zf-C2H2"/>
    <property type="match status" value="2"/>
</dbReference>
<dbReference type="PROSITE" id="PS50157">
    <property type="entry name" value="ZINC_FINGER_C2H2_2"/>
    <property type="match status" value="3"/>
</dbReference>
<keyword evidence="7" id="KW-0539">Nucleus</keyword>
<organism evidence="12 13">
    <name type="scientific">Drosophila virilis</name>
    <name type="common">Fruit fly</name>
    <dbReference type="NCBI Taxonomy" id="7244"/>
    <lineage>
        <taxon>Eukaryota</taxon>
        <taxon>Metazoa</taxon>
        <taxon>Ecdysozoa</taxon>
        <taxon>Arthropoda</taxon>
        <taxon>Hexapoda</taxon>
        <taxon>Insecta</taxon>
        <taxon>Pterygota</taxon>
        <taxon>Neoptera</taxon>
        <taxon>Endopterygota</taxon>
        <taxon>Diptera</taxon>
        <taxon>Brachycera</taxon>
        <taxon>Muscomorpha</taxon>
        <taxon>Ephydroidea</taxon>
        <taxon>Drosophilidae</taxon>
        <taxon>Drosophila</taxon>
    </lineage>
</organism>
<comment type="caution">
    <text evidence="9">Lacks conserved residue(s) required for the propagation of feature annotation.</text>
</comment>
<dbReference type="FunFam" id="3.30.160.60:FF:002343">
    <property type="entry name" value="Zinc finger protein 33A"/>
    <property type="match status" value="1"/>
</dbReference>
<dbReference type="PROSITE" id="PS00028">
    <property type="entry name" value="ZINC_FINGER_C2H2_1"/>
    <property type="match status" value="1"/>
</dbReference>
<dbReference type="Gene3D" id="3.30.160.60">
    <property type="entry name" value="Classic Zinc Finger"/>
    <property type="match status" value="3"/>
</dbReference>
<dbReference type="SMART" id="SM00355">
    <property type="entry name" value="ZnF_C2H2"/>
    <property type="match status" value="3"/>
</dbReference>
<evidence type="ECO:0000256" key="4">
    <source>
        <dbReference type="ARBA" id="ARBA00022833"/>
    </source>
</evidence>
<dbReference type="SUPFAM" id="SSF57667">
    <property type="entry name" value="beta-beta-alpha zinc fingers"/>
    <property type="match status" value="2"/>
</dbReference>
<evidence type="ECO:0000256" key="7">
    <source>
        <dbReference type="ARBA" id="ARBA00023242"/>
    </source>
</evidence>
<keyword evidence="13" id="KW-1185">Reference proteome</keyword>
<dbReference type="SUPFAM" id="SSF57716">
    <property type="entry name" value="Glucocorticoid receptor-like (DNA-binding domain)"/>
    <property type="match status" value="1"/>
</dbReference>
<dbReference type="PANTHER" id="PTHR23235">
    <property type="entry name" value="KRUEPPEL-LIKE TRANSCRIPTION FACTOR"/>
    <property type="match status" value="1"/>
</dbReference>
<feature type="domain" description="ZAD" evidence="11">
    <location>
        <begin position="1"/>
        <end position="53"/>
    </location>
</feature>
<dbReference type="PANTHER" id="PTHR23235:SF142">
    <property type="entry name" value="ZINC FINGER PROTEIN 384"/>
    <property type="match status" value="1"/>
</dbReference>
<dbReference type="GO" id="GO:0008270">
    <property type="term" value="F:zinc ion binding"/>
    <property type="evidence" value="ECO:0007669"/>
    <property type="project" value="UniProtKB-KW"/>
</dbReference>
<dbReference type="InterPro" id="IPR012934">
    <property type="entry name" value="Znf_AD"/>
</dbReference>
<dbReference type="HOGENOM" id="CLU_1143575_0_0_1"/>
<keyword evidence="1" id="KW-0479">Metal-binding</keyword>
<dbReference type="EMBL" id="CH940647">
    <property type="protein sequence ID" value="EDW70607.1"/>
    <property type="molecule type" value="Genomic_DNA"/>
</dbReference>
<keyword evidence="6" id="KW-0804">Transcription</keyword>
<evidence type="ECO:0000256" key="3">
    <source>
        <dbReference type="ARBA" id="ARBA00022771"/>
    </source>
</evidence>
<evidence type="ECO:0000313" key="13">
    <source>
        <dbReference type="Proteomes" id="UP000008792"/>
    </source>
</evidence>
<dbReference type="GO" id="GO:0005634">
    <property type="term" value="C:nucleus"/>
    <property type="evidence" value="ECO:0007669"/>
    <property type="project" value="InterPro"/>
</dbReference>
<reference evidence="12 13" key="1">
    <citation type="journal article" date="2007" name="Nature">
        <title>Evolution of genes and genomes on the Drosophila phylogeny.</title>
        <authorList>
            <consortium name="Drosophila 12 Genomes Consortium"/>
            <person name="Clark A.G."/>
            <person name="Eisen M.B."/>
            <person name="Smith D.R."/>
            <person name="Bergman C.M."/>
            <person name="Oliver B."/>
            <person name="Markow T.A."/>
            <person name="Kaufman T.C."/>
            <person name="Kellis M."/>
            <person name="Gelbart W."/>
            <person name="Iyer V.N."/>
            <person name="Pollard D.A."/>
            <person name="Sackton T.B."/>
            <person name="Larracuente A.M."/>
            <person name="Singh N.D."/>
            <person name="Abad J.P."/>
            <person name="Abt D.N."/>
            <person name="Adryan B."/>
            <person name="Aguade M."/>
            <person name="Akashi H."/>
            <person name="Anderson W.W."/>
            <person name="Aquadro C.F."/>
            <person name="Ardell D.H."/>
            <person name="Arguello R."/>
            <person name="Artieri C.G."/>
            <person name="Barbash D.A."/>
            <person name="Barker D."/>
            <person name="Barsanti P."/>
            <person name="Batterham P."/>
            <person name="Batzoglou S."/>
            <person name="Begun D."/>
            <person name="Bhutkar A."/>
            <person name="Blanco E."/>
            <person name="Bosak S.A."/>
            <person name="Bradley R.K."/>
            <person name="Brand A.D."/>
            <person name="Brent M.R."/>
            <person name="Brooks A.N."/>
            <person name="Brown R.H."/>
            <person name="Butlin R.K."/>
            <person name="Caggese C."/>
            <person name="Calvi B.R."/>
            <person name="Bernardo de Carvalho A."/>
            <person name="Caspi A."/>
            <person name="Castrezana S."/>
            <person name="Celniker S.E."/>
            <person name="Chang J.L."/>
            <person name="Chapple C."/>
            <person name="Chatterji S."/>
            <person name="Chinwalla A."/>
            <person name="Civetta A."/>
            <person name="Clifton S.W."/>
            <person name="Comeron J.M."/>
            <person name="Costello J.C."/>
            <person name="Coyne J.A."/>
            <person name="Daub J."/>
            <person name="David R.G."/>
            <person name="Delcher A.L."/>
            <person name="Delehaunty K."/>
            <person name="Do C.B."/>
            <person name="Ebling H."/>
            <person name="Edwards K."/>
            <person name="Eickbush T."/>
            <person name="Evans J.D."/>
            <person name="Filipski A."/>
            <person name="Findeiss S."/>
            <person name="Freyhult E."/>
            <person name="Fulton L."/>
            <person name="Fulton R."/>
            <person name="Garcia A.C."/>
            <person name="Gardiner A."/>
            <person name="Garfield D.A."/>
            <person name="Garvin B.E."/>
            <person name="Gibson G."/>
            <person name="Gilbert D."/>
            <person name="Gnerre S."/>
            <person name="Godfrey J."/>
            <person name="Good R."/>
            <person name="Gotea V."/>
            <person name="Gravely B."/>
            <person name="Greenberg A.J."/>
            <person name="Griffiths-Jones S."/>
            <person name="Gross S."/>
            <person name="Guigo R."/>
            <person name="Gustafson E.A."/>
            <person name="Haerty W."/>
            <person name="Hahn M.W."/>
            <person name="Halligan D.L."/>
            <person name="Halpern A.L."/>
            <person name="Halter G.M."/>
            <person name="Han M.V."/>
            <person name="Heger A."/>
            <person name="Hillier L."/>
            <person name="Hinrichs A.S."/>
            <person name="Holmes I."/>
            <person name="Hoskins R.A."/>
            <person name="Hubisz M.J."/>
            <person name="Hultmark D."/>
            <person name="Huntley M.A."/>
            <person name="Jaffe D.B."/>
            <person name="Jagadeeshan S."/>
            <person name="Jeck W.R."/>
            <person name="Johnson J."/>
            <person name="Jones C.D."/>
            <person name="Jordan W.C."/>
            <person name="Karpen G.H."/>
            <person name="Kataoka E."/>
            <person name="Keightley P.D."/>
            <person name="Kheradpour P."/>
            <person name="Kirkness E.F."/>
            <person name="Koerich L.B."/>
            <person name="Kristiansen K."/>
            <person name="Kudrna D."/>
            <person name="Kulathinal R.J."/>
            <person name="Kumar S."/>
            <person name="Kwok R."/>
            <person name="Lander E."/>
            <person name="Langley C.H."/>
            <person name="Lapoint R."/>
            <person name="Lazzaro B.P."/>
            <person name="Lee S.J."/>
            <person name="Levesque L."/>
            <person name="Li R."/>
            <person name="Lin C.F."/>
            <person name="Lin M.F."/>
            <person name="Lindblad-Toh K."/>
            <person name="Llopart A."/>
            <person name="Long M."/>
            <person name="Low L."/>
            <person name="Lozovsky E."/>
            <person name="Lu J."/>
            <person name="Luo M."/>
            <person name="Machado C.A."/>
            <person name="Makalowski W."/>
            <person name="Marzo M."/>
            <person name="Matsuda M."/>
            <person name="Matzkin L."/>
            <person name="McAllister B."/>
            <person name="McBride C.S."/>
            <person name="McKernan B."/>
            <person name="McKernan K."/>
            <person name="Mendez-Lago M."/>
            <person name="Minx P."/>
            <person name="Mollenhauer M.U."/>
            <person name="Montooth K."/>
            <person name="Mount S.M."/>
            <person name="Mu X."/>
            <person name="Myers E."/>
            <person name="Negre B."/>
            <person name="Newfeld S."/>
            <person name="Nielsen R."/>
            <person name="Noor M.A."/>
            <person name="O'Grady P."/>
            <person name="Pachter L."/>
            <person name="Papaceit M."/>
            <person name="Parisi M.J."/>
            <person name="Parisi M."/>
            <person name="Parts L."/>
            <person name="Pedersen J.S."/>
            <person name="Pesole G."/>
            <person name="Phillippy A.M."/>
            <person name="Ponting C.P."/>
            <person name="Pop M."/>
            <person name="Porcelli D."/>
            <person name="Powell J.R."/>
            <person name="Prohaska S."/>
            <person name="Pruitt K."/>
            <person name="Puig M."/>
            <person name="Quesneville H."/>
            <person name="Ram K.R."/>
            <person name="Rand D."/>
            <person name="Rasmussen M.D."/>
            <person name="Reed L.K."/>
            <person name="Reenan R."/>
            <person name="Reily A."/>
            <person name="Remington K.A."/>
            <person name="Rieger T.T."/>
            <person name="Ritchie M.G."/>
            <person name="Robin C."/>
            <person name="Rogers Y.H."/>
            <person name="Rohde C."/>
            <person name="Rozas J."/>
            <person name="Rubenfield M.J."/>
            <person name="Ruiz A."/>
            <person name="Russo S."/>
            <person name="Salzberg S.L."/>
            <person name="Sanchez-Gracia A."/>
            <person name="Saranga D.J."/>
            <person name="Sato H."/>
            <person name="Schaeffer S.W."/>
            <person name="Schatz M.C."/>
            <person name="Schlenke T."/>
            <person name="Schwartz R."/>
            <person name="Segarra C."/>
            <person name="Singh R.S."/>
            <person name="Sirot L."/>
            <person name="Sirota M."/>
            <person name="Sisneros N.B."/>
            <person name="Smith C.D."/>
            <person name="Smith T.F."/>
            <person name="Spieth J."/>
            <person name="Stage D.E."/>
            <person name="Stark A."/>
            <person name="Stephan W."/>
            <person name="Strausberg R.L."/>
            <person name="Strempel S."/>
            <person name="Sturgill D."/>
            <person name="Sutton G."/>
            <person name="Sutton G.G."/>
            <person name="Tao W."/>
            <person name="Teichmann S."/>
            <person name="Tobari Y.N."/>
            <person name="Tomimura Y."/>
            <person name="Tsolas J.M."/>
            <person name="Valente V.L."/>
            <person name="Venter E."/>
            <person name="Venter J.C."/>
            <person name="Vicario S."/>
            <person name="Vieira F.G."/>
            <person name="Vilella A.J."/>
            <person name="Villasante A."/>
            <person name="Walenz B."/>
            <person name="Wang J."/>
            <person name="Wasserman M."/>
            <person name="Watts T."/>
            <person name="Wilson D."/>
            <person name="Wilson R.K."/>
            <person name="Wing R.A."/>
            <person name="Wolfner M.F."/>
            <person name="Wong A."/>
            <person name="Wong G.K."/>
            <person name="Wu C.I."/>
            <person name="Wu G."/>
            <person name="Yamamoto D."/>
            <person name="Yang H.P."/>
            <person name="Yang S.P."/>
            <person name="Yorke J.A."/>
            <person name="Yoshida K."/>
            <person name="Zdobnov E."/>
            <person name="Zhang P."/>
            <person name="Zhang Y."/>
            <person name="Zimin A.V."/>
            <person name="Baldwin J."/>
            <person name="Abdouelleil A."/>
            <person name="Abdulkadir J."/>
            <person name="Abebe A."/>
            <person name="Abera B."/>
            <person name="Abreu J."/>
            <person name="Acer S.C."/>
            <person name="Aftuck L."/>
            <person name="Alexander A."/>
            <person name="An P."/>
            <person name="Anderson E."/>
            <person name="Anderson S."/>
            <person name="Arachi H."/>
            <person name="Azer M."/>
            <person name="Bachantsang P."/>
            <person name="Barry A."/>
            <person name="Bayul T."/>
            <person name="Berlin A."/>
            <person name="Bessette D."/>
            <person name="Bloom T."/>
            <person name="Blye J."/>
            <person name="Boguslavskiy L."/>
            <person name="Bonnet C."/>
            <person name="Boukhgalter B."/>
            <person name="Bourzgui I."/>
            <person name="Brown A."/>
            <person name="Cahill P."/>
            <person name="Channer S."/>
            <person name="Cheshatsang Y."/>
            <person name="Chuda L."/>
            <person name="Citroen M."/>
            <person name="Collymore A."/>
            <person name="Cooke P."/>
            <person name="Costello M."/>
            <person name="D'Aco K."/>
            <person name="Daza R."/>
            <person name="De Haan G."/>
            <person name="DeGray S."/>
            <person name="DeMaso C."/>
            <person name="Dhargay N."/>
            <person name="Dooley K."/>
            <person name="Dooley E."/>
            <person name="Doricent M."/>
            <person name="Dorje P."/>
            <person name="Dorjee K."/>
            <person name="Dupes A."/>
            <person name="Elong R."/>
            <person name="Falk J."/>
            <person name="Farina A."/>
            <person name="Faro S."/>
            <person name="Ferguson D."/>
            <person name="Fisher S."/>
            <person name="Foley C.D."/>
            <person name="Franke A."/>
            <person name="Friedrich D."/>
            <person name="Gadbois L."/>
            <person name="Gearin G."/>
            <person name="Gearin C.R."/>
            <person name="Giannoukos G."/>
            <person name="Goode T."/>
            <person name="Graham J."/>
            <person name="Grandbois E."/>
            <person name="Grewal S."/>
            <person name="Gyaltsen K."/>
            <person name="Hafez N."/>
            <person name="Hagos B."/>
            <person name="Hall J."/>
            <person name="Henson C."/>
            <person name="Hollinger A."/>
            <person name="Honan T."/>
            <person name="Huard M.D."/>
            <person name="Hughes L."/>
            <person name="Hurhula B."/>
            <person name="Husby M.E."/>
            <person name="Kamat A."/>
            <person name="Kanga B."/>
            <person name="Kashin S."/>
            <person name="Khazanovich D."/>
            <person name="Kisner P."/>
            <person name="Lance K."/>
            <person name="Lara M."/>
            <person name="Lee W."/>
            <person name="Lennon N."/>
            <person name="Letendre F."/>
            <person name="LeVine R."/>
            <person name="Lipovsky A."/>
            <person name="Liu X."/>
            <person name="Liu J."/>
            <person name="Liu S."/>
            <person name="Lokyitsang T."/>
            <person name="Lokyitsang Y."/>
            <person name="Lubonja R."/>
            <person name="Lui A."/>
            <person name="MacDonald P."/>
            <person name="Magnisalis V."/>
            <person name="Maru K."/>
            <person name="Matthews C."/>
            <person name="McCusker W."/>
            <person name="McDonough S."/>
            <person name="Mehta T."/>
            <person name="Meldrim J."/>
            <person name="Meneus L."/>
            <person name="Mihai O."/>
            <person name="Mihalev A."/>
            <person name="Mihova T."/>
            <person name="Mittelman R."/>
            <person name="Mlenga V."/>
            <person name="Montmayeur A."/>
            <person name="Mulrain L."/>
            <person name="Navidi A."/>
            <person name="Naylor J."/>
            <person name="Negash T."/>
            <person name="Nguyen T."/>
            <person name="Nguyen N."/>
            <person name="Nicol R."/>
            <person name="Norbu C."/>
            <person name="Norbu N."/>
            <person name="Novod N."/>
            <person name="O'Neill B."/>
            <person name="Osman S."/>
            <person name="Markiewicz E."/>
            <person name="Oyono O.L."/>
            <person name="Patti C."/>
            <person name="Phunkhang P."/>
            <person name="Pierre F."/>
            <person name="Priest M."/>
            <person name="Raghuraman S."/>
            <person name="Rege F."/>
            <person name="Reyes R."/>
            <person name="Rise C."/>
            <person name="Rogov P."/>
            <person name="Ross K."/>
            <person name="Ryan E."/>
            <person name="Settipalli S."/>
            <person name="Shea T."/>
            <person name="Sherpa N."/>
            <person name="Shi L."/>
            <person name="Shih D."/>
            <person name="Sparrow T."/>
            <person name="Spaulding J."/>
            <person name="Stalker J."/>
            <person name="Stange-Thomann N."/>
            <person name="Stavropoulos S."/>
            <person name="Stone C."/>
            <person name="Strader C."/>
            <person name="Tesfaye S."/>
            <person name="Thomson T."/>
            <person name="Thoulutsang Y."/>
            <person name="Thoulutsang D."/>
            <person name="Topham K."/>
            <person name="Topping I."/>
            <person name="Tsamla T."/>
            <person name="Vassiliev H."/>
            <person name="Vo A."/>
            <person name="Wangchuk T."/>
            <person name="Wangdi T."/>
            <person name="Weiand M."/>
            <person name="Wilkinson J."/>
            <person name="Wilson A."/>
            <person name="Yadav S."/>
            <person name="Young G."/>
            <person name="Yu Q."/>
            <person name="Zembek L."/>
            <person name="Zhong D."/>
            <person name="Zimmer A."/>
            <person name="Zwirko Z."/>
            <person name="Jaffe D.B."/>
            <person name="Alvarez P."/>
            <person name="Brockman W."/>
            <person name="Butler J."/>
            <person name="Chin C."/>
            <person name="Gnerre S."/>
            <person name="Grabherr M."/>
            <person name="Kleber M."/>
            <person name="Mauceli E."/>
            <person name="MacCallum I."/>
        </authorList>
    </citation>
    <scope>NUCLEOTIDE SEQUENCE [LARGE SCALE GENOMIC DNA]</scope>
    <source>
        <strain evidence="13">Tucson 15010-1051.87</strain>
    </source>
</reference>
<dbReference type="GO" id="GO:0000981">
    <property type="term" value="F:DNA-binding transcription factor activity, RNA polymerase II-specific"/>
    <property type="evidence" value="ECO:0007669"/>
    <property type="project" value="TreeGrafter"/>
</dbReference>
<dbReference type="SMR" id="B4LH94"/>
<feature type="domain" description="C2H2-type" evidence="10">
    <location>
        <begin position="201"/>
        <end position="232"/>
    </location>
</feature>
<gene>
    <name evidence="12" type="primary">Dvir\GJ13871</name>
    <name evidence="12" type="ORF">Dvir_GJ13871</name>
</gene>
<keyword evidence="4" id="KW-0862">Zinc</keyword>
<evidence type="ECO:0000313" key="12">
    <source>
        <dbReference type="EMBL" id="EDW70607.1"/>
    </source>
</evidence>